<dbReference type="PANTHER" id="PTHR36934">
    <property type="entry name" value="BLR0278 PROTEIN"/>
    <property type="match status" value="1"/>
</dbReference>
<protein>
    <submittedName>
        <fullName evidence="2">Thioesterase family protein</fullName>
    </submittedName>
</protein>
<dbReference type="PIRSF" id="PIRSF014972">
    <property type="entry name" value="FlK"/>
    <property type="match status" value="1"/>
</dbReference>
<dbReference type="InterPro" id="IPR025540">
    <property type="entry name" value="FlK"/>
</dbReference>
<sequence>MLDTLSLGDVQRLHYRVPPTKTVPHLYPESEEYRSMPEVFATGFMVGLLEWCAILALRPVLEEGEASLGTRVDIRHSAPTPPGARLTVTARCIRIEGTYVEWEVEARDDDGEIAASGIHGRNVITTERFLRRVADKAKRLADFA</sequence>
<dbReference type="PANTHER" id="PTHR36934:SF1">
    <property type="entry name" value="THIOESTERASE DOMAIN-CONTAINING PROTEIN"/>
    <property type="match status" value="1"/>
</dbReference>
<gene>
    <name evidence="2" type="ORF">ORV05_11230</name>
</gene>
<evidence type="ECO:0000313" key="2">
    <source>
        <dbReference type="EMBL" id="WAL68304.1"/>
    </source>
</evidence>
<reference evidence="2" key="1">
    <citation type="submission" date="2022-11" db="EMBL/GenBank/DDBJ databases">
        <authorList>
            <person name="Mo P."/>
        </authorList>
    </citation>
    <scope>NUCLEOTIDE SEQUENCE</scope>
    <source>
        <strain evidence="2">HUAS 11-8</strain>
    </source>
</reference>
<evidence type="ECO:0000313" key="3">
    <source>
        <dbReference type="Proteomes" id="UP001163203"/>
    </source>
</evidence>
<dbReference type="CDD" id="cd03443">
    <property type="entry name" value="PaaI_thioesterase"/>
    <property type="match status" value="1"/>
</dbReference>
<proteinExistence type="predicted"/>
<feature type="domain" description="Fluoroacetyl-CoA-specific thioesterase-like" evidence="1">
    <location>
        <begin position="34"/>
        <end position="126"/>
    </location>
</feature>
<dbReference type="SUPFAM" id="SSF54637">
    <property type="entry name" value="Thioesterase/thiol ester dehydrase-isomerase"/>
    <property type="match status" value="1"/>
</dbReference>
<dbReference type="InterPro" id="IPR029069">
    <property type="entry name" value="HotDog_dom_sf"/>
</dbReference>
<accession>A0ABY7BA74</accession>
<dbReference type="Pfam" id="PF22636">
    <property type="entry name" value="FlK"/>
    <property type="match status" value="1"/>
</dbReference>
<organism evidence="2 3">
    <name type="scientific">Amycolatopsis cynarae</name>
    <dbReference type="NCBI Taxonomy" id="2995223"/>
    <lineage>
        <taxon>Bacteria</taxon>
        <taxon>Bacillati</taxon>
        <taxon>Actinomycetota</taxon>
        <taxon>Actinomycetes</taxon>
        <taxon>Pseudonocardiales</taxon>
        <taxon>Pseudonocardiaceae</taxon>
        <taxon>Amycolatopsis</taxon>
    </lineage>
</organism>
<name>A0ABY7BA74_9PSEU</name>
<dbReference type="Proteomes" id="UP001163203">
    <property type="component" value="Chromosome"/>
</dbReference>
<evidence type="ECO:0000259" key="1">
    <source>
        <dbReference type="Pfam" id="PF22636"/>
    </source>
</evidence>
<dbReference type="Gene3D" id="3.10.129.10">
    <property type="entry name" value="Hotdog Thioesterase"/>
    <property type="match status" value="1"/>
</dbReference>
<keyword evidence="3" id="KW-1185">Reference proteome</keyword>
<dbReference type="RefSeq" id="WP_268758396.1">
    <property type="nucleotide sequence ID" value="NZ_CP113836.1"/>
</dbReference>
<dbReference type="InterPro" id="IPR054485">
    <property type="entry name" value="FlK-like_dom"/>
</dbReference>
<dbReference type="EMBL" id="CP113836">
    <property type="protein sequence ID" value="WAL68304.1"/>
    <property type="molecule type" value="Genomic_DNA"/>
</dbReference>